<evidence type="ECO:0000256" key="1">
    <source>
        <dbReference type="ARBA" id="ARBA00005862"/>
    </source>
</evidence>
<dbReference type="AlphaFoldDB" id="A0A0F4GD26"/>
<dbReference type="GO" id="GO:0005737">
    <property type="term" value="C:cytoplasm"/>
    <property type="evidence" value="ECO:0007669"/>
    <property type="project" value="TreeGrafter"/>
</dbReference>
<dbReference type="Pfam" id="PF00875">
    <property type="entry name" value="DNA_photolyase"/>
    <property type="match status" value="1"/>
</dbReference>
<dbReference type="OrthoDB" id="435881at2759"/>
<dbReference type="GO" id="GO:0043153">
    <property type="term" value="P:entrainment of circadian clock by photoperiod"/>
    <property type="evidence" value="ECO:0007669"/>
    <property type="project" value="TreeGrafter"/>
</dbReference>
<dbReference type="Gene3D" id="1.25.40.80">
    <property type="match status" value="1"/>
</dbReference>
<keyword evidence="2 5" id="KW-0285">Flavoprotein</keyword>
<feature type="site" description="Electron transfer via tryptophanyl radical" evidence="6">
    <location>
        <position position="507"/>
    </location>
</feature>
<dbReference type="PANTHER" id="PTHR11455">
    <property type="entry name" value="CRYPTOCHROME"/>
    <property type="match status" value="1"/>
</dbReference>
<dbReference type="InterPro" id="IPR014729">
    <property type="entry name" value="Rossmann-like_a/b/a_fold"/>
</dbReference>
<dbReference type="EMBL" id="LAFY01004178">
    <property type="protein sequence ID" value="KJX94085.1"/>
    <property type="molecule type" value="Genomic_DNA"/>
</dbReference>
<accession>A0A0F4GD26</accession>
<dbReference type="InterPro" id="IPR005101">
    <property type="entry name" value="Cryptochr/Photolyase_FAD-bd"/>
</dbReference>
<reference evidence="9 10" key="1">
    <citation type="submission" date="2015-03" db="EMBL/GenBank/DDBJ databases">
        <title>RNA-seq based gene annotation and comparative genomics of four Zymoseptoria species reveal species-specific pathogenicity related genes and transposable element activity.</title>
        <authorList>
            <person name="Grandaubert J."/>
            <person name="Bhattacharyya A."/>
            <person name="Stukenbrock E.H."/>
        </authorList>
    </citation>
    <scope>NUCLEOTIDE SEQUENCE [LARGE SCALE GENOMIC DNA]</scope>
    <source>
        <strain evidence="9 10">Zb18110</strain>
    </source>
</reference>
<dbReference type="STRING" id="1047168.A0A0F4GD26"/>
<evidence type="ECO:0000259" key="8">
    <source>
        <dbReference type="PROSITE" id="PS51645"/>
    </source>
</evidence>
<evidence type="ECO:0000256" key="4">
    <source>
        <dbReference type="ARBA" id="ARBA00022991"/>
    </source>
</evidence>
<dbReference type="InterPro" id="IPR036134">
    <property type="entry name" value="Crypto/Photolyase_FAD-like_sf"/>
</dbReference>
<dbReference type="GO" id="GO:0071949">
    <property type="term" value="F:FAD binding"/>
    <property type="evidence" value="ECO:0007669"/>
    <property type="project" value="TreeGrafter"/>
</dbReference>
<feature type="binding site" evidence="5">
    <location>
        <position position="391"/>
    </location>
    <ligand>
        <name>FAD</name>
        <dbReference type="ChEBI" id="CHEBI:57692"/>
    </ligand>
</feature>
<feature type="binding site" evidence="5">
    <location>
        <position position="332"/>
    </location>
    <ligand>
        <name>FAD</name>
        <dbReference type="ChEBI" id="CHEBI:57692"/>
    </ligand>
</feature>
<proteinExistence type="inferred from homology"/>
<dbReference type="Gene3D" id="1.10.579.10">
    <property type="entry name" value="DNA Cyclobutane Dipyrimidine Photolyase, subunit A, domain 3"/>
    <property type="match status" value="1"/>
</dbReference>
<dbReference type="SUPFAM" id="SSF52425">
    <property type="entry name" value="Cryptochrome/photolyase, N-terminal domain"/>
    <property type="match status" value="1"/>
</dbReference>
<evidence type="ECO:0000256" key="3">
    <source>
        <dbReference type="ARBA" id="ARBA00022827"/>
    </source>
</evidence>
<dbReference type="Gene3D" id="3.40.50.620">
    <property type="entry name" value="HUPs"/>
    <property type="match status" value="1"/>
</dbReference>
<dbReference type="PROSITE" id="PS51645">
    <property type="entry name" value="PHR_CRY_ALPHA_BETA"/>
    <property type="match status" value="1"/>
</dbReference>
<evidence type="ECO:0000313" key="9">
    <source>
        <dbReference type="EMBL" id="KJX94085.1"/>
    </source>
</evidence>
<dbReference type="GO" id="GO:0032922">
    <property type="term" value="P:circadian regulation of gene expression"/>
    <property type="evidence" value="ECO:0007669"/>
    <property type="project" value="TreeGrafter"/>
</dbReference>
<name>A0A0F4GD26_9PEZI</name>
<feature type="binding site" evidence="5">
    <location>
        <begin position="344"/>
        <end position="348"/>
    </location>
    <ligand>
        <name>FAD</name>
        <dbReference type="ChEBI" id="CHEBI:57692"/>
    </ligand>
</feature>
<evidence type="ECO:0000256" key="2">
    <source>
        <dbReference type="ARBA" id="ARBA00022630"/>
    </source>
</evidence>
<feature type="site" description="Electron transfer via tryptophanyl radical" evidence="6">
    <location>
        <position position="428"/>
    </location>
</feature>
<dbReference type="GO" id="GO:0006950">
    <property type="term" value="P:response to stress"/>
    <property type="evidence" value="ECO:0007669"/>
    <property type="project" value="UniProtKB-ARBA"/>
</dbReference>
<feature type="binding site" evidence="5">
    <location>
        <begin position="497"/>
        <end position="499"/>
    </location>
    <ligand>
        <name>FAD</name>
        <dbReference type="ChEBI" id="CHEBI:57692"/>
    </ligand>
</feature>
<dbReference type="Pfam" id="PF03441">
    <property type="entry name" value="FAD_binding_7"/>
    <property type="match status" value="1"/>
</dbReference>
<keyword evidence="4" id="KW-0157">Chromophore</keyword>
<dbReference type="GO" id="GO:0006139">
    <property type="term" value="P:nucleobase-containing compound metabolic process"/>
    <property type="evidence" value="ECO:0007669"/>
    <property type="project" value="UniProtKB-ARBA"/>
</dbReference>
<evidence type="ECO:0000256" key="7">
    <source>
        <dbReference type="SAM" id="MobiDB-lite"/>
    </source>
</evidence>
<dbReference type="GO" id="GO:0003677">
    <property type="term" value="F:DNA binding"/>
    <property type="evidence" value="ECO:0007669"/>
    <property type="project" value="TreeGrafter"/>
</dbReference>
<dbReference type="InterPro" id="IPR018394">
    <property type="entry name" value="DNA_photolyase_1_CS_C"/>
</dbReference>
<comment type="similarity">
    <text evidence="1">Belongs to the DNA photolyase class-1 family.</text>
</comment>
<dbReference type="GO" id="GO:0003904">
    <property type="term" value="F:deoxyribodipyrimidine photo-lyase activity"/>
    <property type="evidence" value="ECO:0007669"/>
    <property type="project" value="TreeGrafter"/>
</dbReference>
<evidence type="ECO:0000313" key="10">
    <source>
        <dbReference type="Proteomes" id="UP000033647"/>
    </source>
</evidence>
<feature type="site" description="Electron transfer via tryptophanyl radical" evidence="6">
    <location>
        <position position="484"/>
    </location>
</feature>
<dbReference type="GO" id="GO:0005634">
    <property type="term" value="C:nucleus"/>
    <property type="evidence" value="ECO:0007669"/>
    <property type="project" value="TreeGrafter"/>
</dbReference>
<protein>
    <submittedName>
        <fullName evidence="9">Deoxyribodipyrimidine photo-lyase like protein</fullName>
    </submittedName>
</protein>
<gene>
    <name evidence="9" type="ORF">TI39_contig4219g00002</name>
</gene>
<keyword evidence="10" id="KW-1185">Reference proteome</keyword>
<dbReference type="PROSITE" id="PS00394">
    <property type="entry name" value="DNA_PHOTOLYASES_1_1"/>
    <property type="match status" value="1"/>
</dbReference>
<keyword evidence="3 5" id="KW-0274">FAD</keyword>
<dbReference type="SUPFAM" id="SSF48173">
    <property type="entry name" value="Cryptochrome/photolyase FAD-binding domain"/>
    <property type="match status" value="1"/>
</dbReference>
<organism evidence="9 10">
    <name type="scientific">Zymoseptoria brevis</name>
    <dbReference type="NCBI Taxonomy" id="1047168"/>
    <lineage>
        <taxon>Eukaryota</taxon>
        <taxon>Fungi</taxon>
        <taxon>Dikarya</taxon>
        <taxon>Ascomycota</taxon>
        <taxon>Pezizomycotina</taxon>
        <taxon>Dothideomycetes</taxon>
        <taxon>Dothideomycetidae</taxon>
        <taxon>Mycosphaerellales</taxon>
        <taxon>Mycosphaerellaceae</taxon>
        <taxon>Zymoseptoria</taxon>
    </lineage>
</organism>
<dbReference type="PANTHER" id="PTHR11455:SF18">
    <property type="entry name" value="SI:CH1073-390K14.1"/>
    <property type="match status" value="1"/>
</dbReference>
<comment type="caution">
    <text evidence="9">The sequence shown here is derived from an EMBL/GenBank/DDBJ whole genome shotgun (WGS) entry which is preliminary data.</text>
</comment>
<feature type="domain" description="Photolyase/cryptochrome alpha/beta" evidence="8">
    <location>
        <begin position="92"/>
        <end position="229"/>
    </location>
</feature>
<dbReference type="InterPro" id="IPR036155">
    <property type="entry name" value="Crypto/Photolyase_N_sf"/>
</dbReference>
<keyword evidence="9" id="KW-0456">Lyase</keyword>
<feature type="region of interest" description="Disordered" evidence="7">
    <location>
        <begin position="1"/>
        <end position="50"/>
    </location>
</feature>
<sequence length="592" mass="66122">MPQKRKAASPQRLSPFKKRNISADKSNSTSTSKQPQDNDSPQLSTHSPFYPPEISSARCAQYASGELLKPVDVLETALSSTSTQRRAIAGGRAVLHWFKRDLRVDDNRALHAASQKAVELGIPLLTMCIVSPQDYEAHSTAPVRVDLELRTLGVLKAELAELNIPLFTTTVERRRDVVVFILSKCEEWGVRHIYCNMEYEVDELRREAKMVKKGLDRGIAVEVLHDDILVPPGVLKNGQGEEFTVYSPWMRAWEKHLQTHPSLTELSPPPTPNPPETQTSFPSLFDLPTPPPPPSKSLAPEERDRFTHLYPAGSPAAHARLTHFLSSKAHSYNSLRSSPAAHPTSLLSPHLSVGSISARTLLSLTRSNGQPSNLSDWSRDGSRGGSGSATWIRELAWREFYRHIMISHPWISMGKPFQYSLSPSTITWTPEPLASTYFHAWSLGRTGIPIIDAGMRQLLHLGWMHNRLRMITASFLAHHLGVDWRRGEEWFMLHLVDGDVASNSGGWGFCSGTGVERRGYLRIFNPWSQGKEFDADGEFGRRWVSELEGVEGKVIHDEGGNRGSLYPRPVIGHKEGREGALERWRGQGGAEN</sequence>
<evidence type="ECO:0000256" key="6">
    <source>
        <dbReference type="PIRSR" id="PIRSR602081-2"/>
    </source>
</evidence>
<evidence type="ECO:0000256" key="5">
    <source>
        <dbReference type="PIRSR" id="PIRSR602081-1"/>
    </source>
</evidence>
<feature type="binding site" evidence="5">
    <location>
        <begin position="394"/>
        <end position="401"/>
    </location>
    <ligand>
        <name>FAD</name>
        <dbReference type="ChEBI" id="CHEBI:57692"/>
    </ligand>
</feature>
<dbReference type="InterPro" id="IPR006050">
    <property type="entry name" value="DNA_photolyase_N"/>
</dbReference>
<comment type="cofactor">
    <cofactor evidence="5">
        <name>FAD</name>
        <dbReference type="ChEBI" id="CHEBI:57692"/>
    </cofactor>
    <text evidence="5">Binds 1 FAD per subunit.</text>
</comment>
<feature type="region of interest" description="Disordered" evidence="7">
    <location>
        <begin position="261"/>
        <end position="300"/>
    </location>
</feature>
<dbReference type="PRINTS" id="PR00147">
    <property type="entry name" value="DNAPHOTLYASE"/>
</dbReference>
<feature type="region of interest" description="Disordered" evidence="7">
    <location>
        <begin position="367"/>
        <end position="387"/>
    </location>
</feature>
<feature type="compositionally biased region" description="Polar residues" evidence="7">
    <location>
        <begin position="23"/>
        <end position="47"/>
    </location>
</feature>
<dbReference type="Proteomes" id="UP000033647">
    <property type="component" value="Unassembled WGS sequence"/>
</dbReference>
<dbReference type="InterPro" id="IPR002081">
    <property type="entry name" value="Cryptochrome/DNA_photolyase_1"/>
</dbReference>